<reference evidence="2 3" key="1">
    <citation type="submission" date="2024-06" db="EMBL/GenBank/DDBJ databases">
        <title>Genomic Encyclopedia of Type Strains, Phase IV (KMG-IV): sequencing the most valuable type-strain genomes for metagenomic binning, comparative biology and taxonomic classification.</title>
        <authorList>
            <person name="Goeker M."/>
        </authorList>
    </citation>
    <scope>NUCLEOTIDE SEQUENCE [LARGE SCALE GENOMIC DNA]</scope>
    <source>
        <strain evidence="2 3">DSM 28302</strain>
    </source>
</reference>
<dbReference type="Proteomes" id="UP001549037">
    <property type="component" value="Unassembled WGS sequence"/>
</dbReference>
<dbReference type="EMBL" id="JBEPLN010000001">
    <property type="protein sequence ID" value="MET3633437.1"/>
    <property type="molecule type" value="Genomic_DNA"/>
</dbReference>
<dbReference type="CDD" id="cd04196">
    <property type="entry name" value="GT_2_like_d"/>
    <property type="match status" value="1"/>
</dbReference>
<evidence type="ECO:0000259" key="1">
    <source>
        <dbReference type="Pfam" id="PF00535"/>
    </source>
</evidence>
<dbReference type="InterPro" id="IPR050834">
    <property type="entry name" value="Glycosyltransf_2"/>
</dbReference>
<keyword evidence="2" id="KW-0808">Transferase</keyword>
<evidence type="ECO:0000313" key="3">
    <source>
        <dbReference type="Proteomes" id="UP001549037"/>
    </source>
</evidence>
<evidence type="ECO:0000313" key="2">
    <source>
        <dbReference type="EMBL" id="MET3633437.1"/>
    </source>
</evidence>
<keyword evidence="3" id="KW-1185">Reference proteome</keyword>
<name>A0ABV2JCC7_9STRE</name>
<dbReference type="InterPro" id="IPR001173">
    <property type="entry name" value="Glyco_trans_2-like"/>
</dbReference>
<keyword evidence="2" id="KW-0328">Glycosyltransferase</keyword>
<organism evidence="2 3">
    <name type="scientific">Streptococcus porcorum</name>
    <dbReference type="NCBI Taxonomy" id="701526"/>
    <lineage>
        <taxon>Bacteria</taxon>
        <taxon>Bacillati</taxon>
        <taxon>Bacillota</taxon>
        <taxon>Bacilli</taxon>
        <taxon>Lactobacillales</taxon>
        <taxon>Streptococcaceae</taxon>
        <taxon>Streptococcus</taxon>
    </lineage>
</organism>
<gene>
    <name evidence="2" type="ORF">ABID28_000067</name>
</gene>
<dbReference type="PANTHER" id="PTHR43685:SF2">
    <property type="entry name" value="GLYCOSYLTRANSFERASE 2-LIKE DOMAIN-CONTAINING PROTEIN"/>
    <property type="match status" value="1"/>
</dbReference>
<accession>A0ABV2JCC7</accession>
<dbReference type="Gene3D" id="3.90.550.10">
    <property type="entry name" value="Spore Coat Polysaccharide Biosynthesis Protein SpsA, Chain A"/>
    <property type="match status" value="1"/>
</dbReference>
<dbReference type="EC" id="2.4.1.-" evidence="2"/>
<dbReference type="Pfam" id="PF00535">
    <property type="entry name" value="Glycos_transf_2"/>
    <property type="match status" value="1"/>
</dbReference>
<dbReference type="PANTHER" id="PTHR43685">
    <property type="entry name" value="GLYCOSYLTRANSFERASE"/>
    <property type="match status" value="1"/>
</dbReference>
<protein>
    <submittedName>
        <fullName evidence="2">Rhamnosyltransferase</fullName>
        <ecNumber evidence="2">2.4.1.-</ecNumber>
    </submittedName>
</protein>
<dbReference type="InterPro" id="IPR029044">
    <property type="entry name" value="Nucleotide-diphossugar_trans"/>
</dbReference>
<feature type="domain" description="Glycosyltransferase 2-like" evidence="1">
    <location>
        <begin position="5"/>
        <end position="119"/>
    </location>
</feature>
<proteinExistence type="predicted"/>
<dbReference type="GO" id="GO:0016757">
    <property type="term" value="F:glycosyltransferase activity"/>
    <property type="evidence" value="ECO:0007669"/>
    <property type="project" value="UniProtKB-KW"/>
</dbReference>
<dbReference type="SUPFAM" id="SSF53448">
    <property type="entry name" value="Nucleotide-diphospho-sugar transferases"/>
    <property type="match status" value="1"/>
</dbReference>
<sequence length="310" mass="36589">MKVNILMATYNGEKYLEEQIASIQNQTFQDWELLIRDDGSTDQTRAIIQRFEESDQRIRLINPNSMENMGVIKSFYTLVKHEVADFYFFSDQDDIWLPNKLQLCLEAAQNERKDLPLMIYTDLRVVDQELNVIHDSMIKSQSHHANTELRQELTENTVTGGTSLINHALAQQWQVYEGILMHDWYLALLASALGKLLYLDSPTELYRQHENNVLGARTWSKRIRTWLKPHQLVDKYWWLISSSQKQAQQLLSLDLSKKDREMVEAFIGIMKENTLTRMKHLKKYRLAKNRWFHTLVFTTLIVTKFGYRSN</sequence>
<comment type="caution">
    <text evidence="2">The sequence shown here is derived from an EMBL/GenBank/DDBJ whole genome shotgun (WGS) entry which is preliminary data.</text>
</comment>
<dbReference type="RefSeq" id="WP_354367018.1">
    <property type="nucleotide sequence ID" value="NZ_JBEPLN010000001.1"/>
</dbReference>